<protein>
    <recommendedName>
        <fullName evidence="4">VRR-NUC domain-containing protein</fullName>
    </recommendedName>
</protein>
<dbReference type="GO" id="GO:0003676">
    <property type="term" value="F:nucleic acid binding"/>
    <property type="evidence" value="ECO:0007669"/>
    <property type="project" value="InterPro"/>
</dbReference>
<name>A0A2N9X6B7_9NEIS</name>
<dbReference type="RefSeq" id="WP_100140648.1">
    <property type="nucleotide sequence ID" value="NZ_MEIL01000029.1"/>
</dbReference>
<dbReference type="InterPro" id="IPR011856">
    <property type="entry name" value="tRNA_endonuc-like_dom_sf"/>
</dbReference>
<evidence type="ECO:0000313" key="6">
    <source>
        <dbReference type="Proteomes" id="UP000230202"/>
    </source>
</evidence>
<dbReference type="Gene3D" id="3.40.1350.10">
    <property type="match status" value="1"/>
</dbReference>
<organism evidence="5 6">
    <name type="scientific">Snodgrassella alvi</name>
    <dbReference type="NCBI Taxonomy" id="1196083"/>
    <lineage>
        <taxon>Bacteria</taxon>
        <taxon>Pseudomonadati</taxon>
        <taxon>Pseudomonadota</taxon>
        <taxon>Betaproteobacteria</taxon>
        <taxon>Neisseriales</taxon>
        <taxon>Neisseriaceae</taxon>
        <taxon>Snodgrassella</taxon>
    </lineage>
</organism>
<dbReference type="OrthoDB" id="6706702at2"/>
<keyword evidence="2" id="KW-0540">Nuclease</keyword>
<keyword evidence="3" id="KW-0378">Hydrolase</keyword>
<gene>
    <name evidence="5" type="ORF">BHC54_09425</name>
</gene>
<feature type="domain" description="VRR-NUC" evidence="4">
    <location>
        <begin position="1"/>
        <end position="80"/>
    </location>
</feature>
<comment type="caution">
    <text evidence="5">The sequence shown here is derived from an EMBL/GenBank/DDBJ whole genome shotgun (WGS) entry which is preliminary data.</text>
</comment>
<sequence>MRESVIEKALVEAVKAAGGYCRKVQFIGHRGAPDRLIMLPGRLIWVELKAPGERAKPHQVREHQRLSEAGQTVLVIDDLNKIKEIFG</sequence>
<dbReference type="AlphaFoldDB" id="A0A2N9X6B7"/>
<dbReference type="InterPro" id="IPR014883">
    <property type="entry name" value="VRR_NUC"/>
</dbReference>
<evidence type="ECO:0000256" key="1">
    <source>
        <dbReference type="ARBA" id="ARBA00001946"/>
    </source>
</evidence>
<evidence type="ECO:0000256" key="3">
    <source>
        <dbReference type="ARBA" id="ARBA00022801"/>
    </source>
</evidence>
<dbReference type="GO" id="GO:0004518">
    <property type="term" value="F:nuclease activity"/>
    <property type="evidence" value="ECO:0007669"/>
    <property type="project" value="UniProtKB-KW"/>
</dbReference>
<dbReference type="GO" id="GO:0016788">
    <property type="term" value="F:hydrolase activity, acting on ester bonds"/>
    <property type="evidence" value="ECO:0007669"/>
    <property type="project" value="InterPro"/>
</dbReference>
<accession>A0A2N9X6B7</accession>
<evidence type="ECO:0000259" key="4">
    <source>
        <dbReference type="SMART" id="SM00990"/>
    </source>
</evidence>
<reference evidence="5" key="1">
    <citation type="journal article" date="2017" name="MBio">
        <title>Type VI secretion-mediated competition in the bee gut microbiome.</title>
        <authorList>
            <person name="Steele M.I."/>
            <person name="Kwong W.K."/>
            <person name="Powell J.E."/>
            <person name="Whiteley M."/>
            <person name="Moran N.A."/>
        </authorList>
    </citation>
    <scope>NUCLEOTIDE SEQUENCE [LARGE SCALE GENOMIC DNA]</scope>
    <source>
        <strain evidence="5">WkB273</strain>
    </source>
</reference>
<evidence type="ECO:0000256" key="2">
    <source>
        <dbReference type="ARBA" id="ARBA00022722"/>
    </source>
</evidence>
<evidence type="ECO:0000313" key="5">
    <source>
        <dbReference type="EMBL" id="PIT38720.1"/>
    </source>
</evidence>
<proteinExistence type="predicted"/>
<dbReference type="Proteomes" id="UP000230202">
    <property type="component" value="Unassembled WGS sequence"/>
</dbReference>
<comment type="cofactor">
    <cofactor evidence="1">
        <name>Mg(2+)</name>
        <dbReference type="ChEBI" id="CHEBI:18420"/>
    </cofactor>
</comment>
<dbReference type="SMART" id="SM00990">
    <property type="entry name" value="VRR_NUC"/>
    <property type="match status" value="1"/>
</dbReference>
<keyword evidence="6" id="KW-1185">Reference proteome</keyword>
<dbReference type="EMBL" id="MEIL01000029">
    <property type="protein sequence ID" value="PIT38720.1"/>
    <property type="molecule type" value="Genomic_DNA"/>
</dbReference>